<dbReference type="EMBL" id="JRUQ01000062">
    <property type="protein sequence ID" value="KGT88294.1"/>
    <property type="molecule type" value="Genomic_DNA"/>
</dbReference>
<gene>
    <name evidence="2" type="ORF">NG99_21280</name>
</gene>
<comment type="caution">
    <text evidence="2">The sequence shown here is derived from an EMBL/GenBank/DDBJ whole genome shotgun (WGS) entry which is preliminary data.</text>
</comment>
<sequence>MQHNDIAAQLAATMQDEGYELDACDRLIIRQTLARALTAQRRRAERERSASTTYTWNKPSNPRRR</sequence>
<name>A0A0A3YRY8_9GAMM</name>
<evidence type="ECO:0000313" key="2">
    <source>
        <dbReference type="EMBL" id="KGT88294.1"/>
    </source>
</evidence>
<dbReference type="RefSeq" id="WP_034897457.1">
    <property type="nucleotide sequence ID" value="NZ_JRUQ01000062.1"/>
</dbReference>
<reference evidence="2 3" key="1">
    <citation type="submission" date="2014-10" db="EMBL/GenBank/DDBJ databases">
        <title>Genome sequence of Erwinia typographi M043b.</title>
        <authorList>
            <person name="Chan K.-G."/>
            <person name="Tan W.-S."/>
        </authorList>
    </citation>
    <scope>NUCLEOTIDE SEQUENCE [LARGE SCALE GENOMIC DNA]</scope>
    <source>
        <strain evidence="2 3">M043b</strain>
    </source>
</reference>
<organism evidence="2 3">
    <name type="scientific">Erwinia typographi</name>
    <dbReference type="NCBI Taxonomy" id="371042"/>
    <lineage>
        <taxon>Bacteria</taxon>
        <taxon>Pseudomonadati</taxon>
        <taxon>Pseudomonadota</taxon>
        <taxon>Gammaproteobacteria</taxon>
        <taxon>Enterobacterales</taxon>
        <taxon>Erwiniaceae</taxon>
        <taxon>Erwinia</taxon>
    </lineage>
</organism>
<evidence type="ECO:0000256" key="1">
    <source>
        <dbReference type="SAM" id="MobiDB-lite"/>
    </source>
</evidence>
<accession>A0A0A3YRY8</accession>
<feature type="compositionally biased region" description="Polar residues" evidence="1">
    <location>
        <begin position="54"/>
        <end position="65"/>
    </location>
</feature>
<keyword evidence="3" id="KW-1185">Reference proteome</keyword>
<proteinExistence type="predicted"/>
<dbReference type="Proteomes" id="UP000030351">
    <property type="component" value="Unassembled WGS sequence"/>
</dbReference>
<dbReference type="AlphaFoldDB" id="A0A0A3YRY8"/>
<protein>
    <submittedName>
        <fullName evidence="2">Uncharacterized protein</fullName>
    </submittedName>
</protein>
<feature type="region of interest" description="Disordered" evidence="1">
    <location>
        <begin position="41"/>
        <end position="65"/>
    </location>
</feature>
<evidence type="ECO:0000313" key="3">
    <source>
        <dbReference type="Proteomes" id="UP000030351"/>
    </source>
</evidence>
<dbReference type="STRING" id="371042.NG99_21280"/>